<dbReference type="InterPro" id="IPR036236">
    <property type="entry name" value="Znf_C2H2_sf"/>
</dbReference>
<dbReference type="PROSITE" id="PS50157">
    <property type="entry name" value="ZINC_FINGER_C2H2_2"/>
    <property type="match status" value="2"/>
</dbReference>
<evidence type="ECO:0000256" key="9">
    <source>
        <dbReference type="ARBA" id="ARBA00023242"/>
    </source>
</evidence>
<keyword evidence="4" id="KW-0677">Repeat</keyword>
<comment type="subcellular location">
    <subcellularLocation>
        <location evidence="1">Nucleus</location>
    </subcellularLocation>
</comment>
<evidence type="ECO:0000256" key="3">
    <source>
        <dbReference type="ARBA" id="ARBA00022723"/>
    </source>
</evidence>
<dbReference type="FunFam" id="3.30.160.60:FF:002343">
    <property type="entry name" value="Zinc finger protein 33A"/>
    <property type="match status" value="1"/>
</dbReference>
<keyword evidence="13" id="KW-1185">Reference proteome</keyword>
<evidence type="ECO:0000259" key="11">
    <source>
        <dbReference type="PROSITE" id="PS50157"/>
    </source>
</evidence>
<dbReference type="FunFam" id="3.30.160.60:FF:000200">
    <property type="entry name" value="zinc finger protein 510 isoform X2"/>
    <property type="match status" value="1"/>
</dbReference>
<feature type="domain" description="C2H2-type" evidence="11">
    <location>
        <begin position="37"/>
        <end position="57"/>
    </location>
</feature>
<gene>
    <name evidence="12" type="primary">Zkscan7_1</name>
    <name evidence="12" type="ORF">ERPZAN_R14472</name>
</gene>
<evidence type="ECO:0000256" key="8">
    <source>
        <dbReference type="ARBA" id="ARBA00023163"/>
    </source>
</evidence>
<dbReference type="SMART" id="SM00355">
    <property type="entry name" value="ZnF_C2H2"/>
    <property type="match status" value="2"/>
</dbReference>
<comment type="caution">
    <text evidence="12">The sequence shown here is derived from an EMBL/GenBank/DDBJ whole genome shotgun (WGS) entry which is preliminary data.</text>
</comment>
<dbReference type="Pfam" id="PF00096">
    <property type="entry name" value="zf-C2H2"/>
    <property type="match status" value="2"/>
</dbReference>
<accession>A0A7L2XXY2</accession>
<comment type="similarity">
    <text evidence="2">Belongs to the krueppel C2H2-type zinc-finger protein family.</text>
</comment>
<evidence type="ECO:0000256" key="2">
    <source>
        <dbReference type="ARBA" id="ARBA00006991"/>
    </source>
</evidence>
<reference evidence="12 13" key="1">
    <citation type="submission" date="2019-09" db="EMBL/GenBank/DDBJ databases">
        <title>Bird 10,000 Genomes (B10K) Project - Family phase.</title>
        <authorList>
            <person name="Zhang G."/>
        </authorList>
    </citation>
    <scope>NUCLEOTIDE SEQUENCE [LARGE SCALE GENOMIC DNA]</scope>
    <source>
        <strain evidence="12">B10K-DU-002-58</strain>
        <tissue evidence="12">Muscle</tissue>
    </source>
</reference>
<dbReference type="EMBL" id="VZTN01028767">
    <property type="protein sequence ID" value="NXS87281.1"/>
    <property type="molecule type" value="Genomic_DNA"/>
</dbReference>
<keyword evidence="3" id="KW-0479">Metal-binding</keyword>
<evidence type="ECO:0000256" key="5">
    <source>
        <dbReference type="ARBA" id="ARBA00022771"/>
    </source>
</evidence>
<dbReference type="PANTHER" id="PTHR23226">
    <property type="entry name" value="ZINC FINGER AND SCAN DOMAIN-CONTAINING"/>
    <property type="match status" value="1"/>
</dbReference>
<evidence type="ECO:0000256" key="7">
    <source>
        <dbReference type="ARBA" id="ARBA00023015"/>
    </source>
</evidence>
<keyword evidence="5 10" id="KW-0863">Zinc-finger</keyword>
<protein>
    <submittedName>
        <fullName evidence="12">ZKSC7 protein</fullName>
    </submittedName>
</protein>
<dbReference type="GO" id="GO:0008270">
    <property type="term" value="F:zinc ion binding"/>
    <property type="evidence" value="ECO:0007669"/>
    <property type="project" value="UniProtKB-KW"/>
</dbReference>
<evidence type="ECO:0000256" key="10">
    <source>
        <dbReference type="PROSITE-ProRule" id="PRU00042"/>
    </source>
</evidence>
<dbReference type="GO" id="GO:0000981">
    <property type="term" value="F:DNA-binding transcription factor activity, RNA polymerase II-specific"/>
    <property type="evidence" value="ECO:0007669"/>
    <property type="project" value="TreeGrafter"/>
</dbReference>
<feature type="non-terminal residue" evidence="12">
    <location>
        <position position="72"/>
    </location>
</feature>
<evidence type="ECO:0000313" key="13">
    <source>
        <dbReference type="Proteomes" id="UP000545329"/>
    </source>
</evidence>
<keyword evidence="7" id="KW-0805">Transcription regulation</keyword>
<dbReference type="Proteomes" id="UP000545329">
    <property type="component" value="Unassembled WGS sequence"/>
</dbReference>
<dbReference type="InterPro" id="IPR013087">
    <property type="entry name" value="Znf_C2H2_type"/>
</dbReference>
<dbReference type="OrthoDB" id="6077919at2759"/>
<dbReference type="GO" id="GO:0005634">
    <property type="term" value="C:nucleus"/>
    <property type="evidence" value="ECO:0007669"/>
    <property type="project" value="UniProtKB-SubCell"/>
</dbReference>
<feature type="domain" description="C2H2-type" evidence="11">
    <location>
        <begin position="9"/>
        <end position="36"/>
    </location>
</feature>
<evidence type="ECO:0000256" key="4">
    <source>
        <dbReference type="ARBA" id="ARBA00022737"/>
    </source>
</evidence>
<evidence type="ECO:0000256" key="6">
    <source>
        <dbReference type="ARBA" id="ARBA00022833"/>
    </source>
</evidence>
<feature type="non-terminal residue" evidence="12">
    <location>
        <position position="1"/>
    </location>
</feature>
<sequence length="72" mass="8261">RLHTGEKPYRCGECGKSFKSNSELLSHQRLHTGERPYECGECGKSFRHSSALSKHQRNPLSCPRGWERFGDI</sequence>
<keyword evidence="6" id="KW-0862">Zinc</keyword>
<dbReference type="Gene3D" id="3.30.160.60">
    <property type="entry name" value="Classic Zinc Finger"/>
    <property type="match status" value="2"/>
</dbReference>
<dbReference type="PROSITE" id="PS00028">
    <property type="entry name" value="ZINC_FINGER_C2H2_1"/>
    <property type="match status" value="1"/>
</dbReference>
<name>A0A7L2XXY2_9PASS</name>
<dbReference type="SUPFAM" id="SSF57667">
    <property type="entry name" value="beta-beta-alpha zinc fingers"/>
    <property type="match status" value="1"/>
</dbReference>
<keyword evidence="8" id="KW-0804">Transcription</keyword>
<organism evidence="12 13">
    <name type="scientific">Erpornis zantholeuca</name>
    <dbReference type="NCBI Taxonomy" id="1112836"/>
    <lineage>
        <taxon>Eukaryota</taxon>
        <taxon>Metazoa</taxon>
        <taxon>Chordata</taxon>
        <taxon>Craniata</taxon>
        <taxon>Vertebrata</taxon>
        <taxon>Euteleostomi</taxon>
        <taxon>Archelosauria</taxon>
        <taxon>Archosauria</taxon>
        <taxon>Dinosauria</taxon>
        <taxon>Saurischia</taxon>
        <taxon>Theropoda</taxon>
        <taxon>Coelurosauria</taxon>
        <taxon>Aves</taxon>
        <taxon>Neognathae</taxon>
        <taxon>Neoaves</taxon>
        <taxon>Telluraves</taxon>
        <taxon>Australaves</taxon>
        <taxon>Passeriformes</taxon>
        <taxon>Sylvioidea</taxon>
        <taxon>Timaliidae</taxon>
        <taxon>Erpornis</taxon>
    </lineage>
</organism>
<dbReference type="AlphaFoldDB" id="A0A7L2XXY2"/>
<dbReference type="PANTHER" id="PTHR23226:SF416">
    <property type="entry name" value="FI01424P"/>
    <property type="match status" value="1"/>
</dbReference>
<evidence type="ECO:0000256" key="1">
    <source>
        <dbReference type="ARBA" id="ARBA00004123"/>
    </source>
</evidence>
<dbReference type="GO" id="GO:0000978">
    <property type="term" value="F:RNA polymerase II cis-regulatory region sequence-specific DNA binding"/>
    <property type="evidence" value="ECO:0007669"/>
    <property type="project" value="TreeGrafter"/>
</dbReference>
<proteinExistence type="inferred from homology"/>
<evidence type="ECO:0000313" key="12">
    <source>
        <dbReference type="EMBL" id="NXS87281.1"/>
    </source>
</evidence>
<keyword evidence="9" id="KW-0539">Nucleus</keyword>